<feature type="domain" description="Polysaccharide biosynthesis protein CapD-like" evidence="3">
    <location>
        <begin position="286"/>
        <end position="573"/>
    </location>
</feature>
<organism evidence="4 5">
    <name type="scientific">Acinetobacter parvus DSM 16617 = CIP 108168</name>
    <dbReference type="NCBI Taxonomy" id="981333"/>
    <lineage>
        <taxon>Bacteria</taxon>
        <taxon>Pseudomonadati</taxon>
        <taxon>Pseudomonadota</taxon>
        <taxon>Gammaproteobacteria</taxon>
        <taxon>Moraxellales</taxon>
        <taxon>Moraxellaceae</taxon>
        <taxon>Acinetobacter</taxon>
    </lineage>
</organism>
<evidence type="ECO:0000259" key="3">
    <source>
        <dbReference type="Pfam" id="PF02719"/>
    </source>
</evidence>
<dbReference type="GeneID" id="99691244"/>
<dbReference type="AlphaFoldDB" id="N8QGQ4"/>
<keyword evidence="2" id="KW-0812">Transmembrane</keyword>
<evidence type="ECO:0000313" key="4">
    <source>
        <dbReference type="EMBL" id="ENU37760.1"/>
    </source>
</evidence>
<protein>
    <recommendedName>
        <fullName evidence="3">Polysaccharide biosynthesis protein CapD-like domain-containing protein</fullName>
    </recommendedName>
</protein>
<gene>
    <name evidence="4" type="ORF">F988_00073</name>
</gene>
<evidence type="ECO:0000313" key="5">
    <source>
        <dbReference type="Proteomes" id="UP000023776"/>
    </source>
</evidence>
<dbReference type="Gene3D" id="3.40.50.720">
    <property type="entry name" value="NAD(P)-binding Rossmann-like Domain"/>
    <property type="match status" value="2"/>
</dbReference>
<dbReference type="HOGENOM" id="CLU_013560_5_0_6"/>
<comment type="similarity">
    <text evidence="1">Belongs to the polysaccharide synthase family.</text>
</comment>
<evidence type="ECO:0000256" key="2">
    <source>
        <dbReference type="SAM" id="Phobius"/>
    </source>
</evidence>
<dbReference type="EMBL" id="APOM01000001">
    <property type="protein sequence ID" value="ENU37760.1"/>
    <property type="molecule type" value="Genomic_DNA"/>
</dbReference>
<accession>N8QGQ4</accession>
<dbReference type="Pfam" id="PF13727">
    <property type="entry name" value="CoA_binding_3"/>
    <property type="match status" value="1"/>
</dbReference>
<feature type="transmembrane region" description="Helical" evidence="2">
    <location>
        <begin position="82"/>
        <end position="101"/>
    </location>
</feature>
<comment type="caution">
    <text evidence="4">The sequence shown here is derived from an EMBL/GenBank/DDBJ whole genome shotgun (WGS) entry which is preliminary data.</text>
</comment>
<dbReference type="SUPFAM" id="SSF51735">
    <property type="entry name" value="NAD(P)-binding Rossmann-fold domains"/>
    <property type="match status" value="2"/>
</dbReference>
<feature type="transmembrane region" description="Helical" evidence="2">
    <location>
        <begin position="51"/>
        <end position="75"/>
    </location>
</feature>
<dbReference type="InterPro" id="IPR003869">
    <property type="entry name" value="Polysac_CapD-like"/>
</dbReference>
<feature type="transmembrane region" description="Helical" evidence="2">
    <location>
        <begin position="107"/>
        <end position="127"/>
    </location>
</feature>
<keyword evidence="2" id="KW-1133">Transmembrane helix</keyword>
<keyword evidence="2" id="KW-0472">Membrane</keyword>
<sequence length="624" mass="69266">MKSIIELAVESPRLVKLAFLVVLDFCVLPVLLWMCYAIRQFDLGAEVVPNLAYGSIWASVIAVVSLFIFGVYRFIVRTYSELFMFKLGLGTALTVAGLYALAYFTDAFIPTSIPLMFGFLMFAWVWFSRGFIRFIVRSYLQADVQKKRIAIYGAGNAGQQIAAALYNSHEHLPVLFIDDDPSLTGQQLGRLKIYDADSALKLLAKKNVDEVLIALPSVGRMRKSEIVKFLEPAHIKITEIPGLTKLVDGEIRVSDIQEVDIIDLLGRDPVPPIAHLLAKNIQNKIVMVTGAGGSIGSELCRQIIKNQPKMLVLYELTEFALYDIDKELRQTASCDIVPILGTVQDQQKLERIIEQYHVQTVYHAAAYKHVPLVECNPIAGLKNNAIGTANSLNAAVKKGVETFVLISTDKAVRPTNVMGASKRMAELYCQAVAETKPNTQISIVRFGNVLGSSGSVVPLFRQQIAKGGPITVTHPDVTRYFMTIPEASQLVIQAGALGSGGDVFLLDMGEPVRIQDLARQMIALSGLKVREANTTDGDIEIAYSGLRPGEKLYEELLIDQDNTGYTEHTRILRSFEKHYPLQEIQSVFSRINQMTAVEHDVDWALSQLEYYVDGYKRSGEVRVN</sequence>
<evidence type="ECO:0000256" key="1">
    <source>
        <dbReference type="ARBA" id="ARBA00007430"/>
    </source>
</evidence>
<dbReference type="PANTHER" id="PTHR43318:SF1">
    <property type="entry name" value="POLYSACCHARIDE BIOSYNTHESIS PROTEIN EPSC-RELATED"/>
    <property type="match status" value="1"/>
</dbReference>
<dbReference type="InterPro" id="IPR036291">
    <property type="entry name" value="NAD(P)-bd_dom_sf"/>
</dbReference>
<feature type="transmembrane region" description="Helical" evidence="2">
    <location>
        <begin position="17"/>
        <end position="39"/>
    </location>
</feature>
<dbReference type="RefSeq" id="WP_004680121.1">
    <property type="nucleotide sequence ID" value="NZ_AIEB01000072.1"/>
</dbReference>
<dbReference type="PANTHER" id="PTHR43318">
    <property type="entry name" value="UDP-N-ACETYLGLUCOSAMINE 4,6-DEHYDRATASE"/>
    <property type="match status" value="1"/>
</dbReference>
<dbReference type="PATRIC" id="fig|981333.9.peg.70"/>
<dbReference type="CDD" id="cd05237">
    <property type="entry name" value="UDP_invert_4-6DH_SDR_e"/>
    <property type="match status" value="1"/>
</dbReference>
<dbReference type="Proteomes" id="UP000023776">
    <property type="component" value="Unassembled WGS sequence"/>
</dbReference>
<dbReference type="Pfam" id="PF02719">
    <property type="entry name" value="Polysacc_synt_2"/>
    <property type="match status" value="1"/>
</dbReference>
<proteinExistence type="inferred from homology"/>
<dbReference type="InterPro" id="IPR051203">
    <property type="entry name" value="Polysaccharide_Synthase-Rel"/>
</dbReference>
<reference evidence="4 5" key="1">
    <citation type="submission" date="2013-02" db="EMBL/GenBank/DDBJ databases">
        <title>The Genome Sequence of Acinetobacter parvus CIP 108168.</title>
        <authorList>
            <consortium name="The Broad Institute Genome Sequencing Platform"/>
            <consortium name="The Broad Institute Genome Sequencing Center for Infectious Disease"/>
            <person name="Cerqueira G."/>
            <person name="Feldgarden M."/>
            <person name="Courvalin P."/>
            <person name="Perichon B."/>
            <person name="Grillot-Courvalin C."/>
            <person name="Clermont D."/>
            <person name="Rocha E."/>
            <person name="Yoon E.-J."/>
            <person name="Nemec A."/>
            <person name="Walker B."/>
            <person name="Young S.K."/>
            <person name="Zeng Q."/>
            <person name="Gargeya S."/>
            <person name="Fitzgerald M."/>
            <person name="Haas B."/>
            <person name="Abouelleil A."/>
            <person name="Alvarado L."/>
            <person name="Arachchi H.M."/>
            <person name="Berlin A.M."/>
            <person name="Chapman S.B."/>
            <person name="Dewar J."/>
            <person name="Goldberg J."/>
            <person name="Griggs A."/>
            <person name="Gujja S."/>
            <person name="Hansen M."/>
            <person name="Howarth C."/>
            <person name="Imamovic A."/>
            <person name="Larimer J."/>
            <person name="McCowan C."/>
            <person name="Murphy C."/>
            <person name="Neiman D."/>
            <person name="Pearson M."/>
            <person name="Priest M."/>
            <person name="Roberts A."/>
            <person name="Saif S."/>
            <person name="Shea T."/>
            <person name="Sisk P."/>
            <person name="Sykes S."/>
            <person name="Wortman J."/>
            <person name="Nusbaum C."/>
            <person name="Birren B."/>
        </authorList>
    </citation>
    <scope>NUCLEOTIDE SEQUENCE [LARGE SCALE GENOMIC DNA]</scope>
    <source>
        <strain evidence="4 5">CIP 108168</strain>
    </source>
</reference>
<keyword evidence="5" id="KW-1185">Reference proteome</keyword>
<name>N8QGQ4_9GAMM</name>